<feature type="domain" description="PNPLA" evidence="3">
    <location>
        <begin position="6"/>
        <end position="191"/>
    </location>
</feature>
<dbReference type="InterPro" id="IPR016035">
    <property type="entry name" value="Acyl_Trfase/lysoPLipase"/>
</dbReference>
<dbReference type="InterPro" id="IPR052580">
    <property type="entry name" value="Lipid_Hydrolase"/>
</dbReference>
<dbReference type="OrthoDB" id="5290098at2"/>
<dbReference type="InterPro" id="IPR002641">
    <property type="entry name" value="PNPLA_dom"/>
</dbReference>
<dbReference type="CDD" id="cd07207">
    <property type="entry name" value="Pat_ExoU_VipD_like"/>
    <property type="match status" value="1"/>
</dbReference>
<evidence type="ECO:0000256" key="2">
    <source>
        <dbReference type="PROSITE-ProRule" id="PRU01161"/>
    </source>
</evidence>
<evidence type="ECO:0000313" key="4">
    <source>
        <dbReference type="EMBL" id="AHX11748.1"/>
    </source>
</evidence>
<name>X5H4W6_9RICK</name>
<dbReference type="HOGENOM" id="CLU_047251_3_1_5"/>
<dbReference type="KEGG" id="nhm:NHE_0826"/>
<dbReference type="RefSeq" id="WP_084473317.1">
    <property type="nucleotide sequence ID" value="NZ_CP007481.1"/>
</dbReference>
<dbReference type="PANTHER" id="PTHR46394:SF1">
    <property type="entry name" value="PNPLA DOMAIN-CONTAINING PROTEIN"/>
    <property type="match status" value="1"/>
</dbReference>
<dbReference type="PANTHER" id="PTHR46394">
    <property type="entry name" value="ANNEXIN"/>
    <property type="match status" value="1"/>
</dbReference>
<sequence>MVYKNLVFKGGGAKIFYSVGALEEIAERGILNDVERTAGVSAGAVLALLVAMDMDINEIKEFFLNFSLTEELDRFDDIAETERFFNHYGRYTGENLLSQLKALLEAKYGNPDITFQEMHDLGCKDVYIFVTDVISQQLVQFSWLDTPNYSVASVVRASSSYPFYFVPVDGPNGELFVDGGLLDNYPLWIFDKPEFLPRPDLKYNPETLGIYLGKCGESSTMWSHNDIKFMLKLFDGMNPGVISEKVNDLDYSQLFYKPDAQLDFLGYMIQVINAGKEAPPKYHHPNFEGEISISTDFVNSTGRQQSTFDLDVDWNVRMELMGHGRNEAKKFFEAECSTGKVEYCYQLDYTMFDQDNAVSYQTDGLITVAA</sequence>
<organism evidence="4 5">
    <name type="scientific">Neorickettsia helminthoeca str. Oregon</name>
    <dbReference type="NCBI Taxonomy" id="1286528"/>
    <lineage>
        <taxon>Bacteria</taxon>
        <taxon>Pseudomonadati</taxon>
        <taxon>Pseudomonadota</taxon>
        <taxon>Alphaproteobacteria</taxon>
        <taxon>Rickettsiales</taxon>
        <taxon>Anaplasmataceae</taxon>
        <taxon>Neorickettsia</taxon>
    </lineage>
</organism>
<reference evidence="4 5" key="1">
    <citation type="submission" date="2014-03" db="EMBL/GenBank/DDBJ databases">
        <title>Sequencing and Comparison of Genomes and Transcriptome Profiles of Human Ehrlichiosis Agents.</title>
        <authorList>
            <person name="Lin M."/>
            <person name="Daugherty S.C."/>
            <person name="Nagaraj S."/>
            <person name="Cheng Z."/>
            <person name="Xiong Q."/>
            <person name="Lin F.-Y."/>
            <person name="Sengamalay N."/>
            <person name="Ott S."/>
            <person name="Godinez A."/>
            <person name="Tallon L.J."/>
            <person name="Sadzewicz L."/>
            <person name="Fraser C.M."/>
            <person name="Dunning Hotopp J.C."/>
            <person name="Rikihisa Y."/>
        </authorList>
    </citation>
    <scope>NUCLEOTIDE SEQUENCE [LARGE SCALE GENOMIC DNA]</scope>
    <source>
        <strain evidence="4 5">Oregon</strain>
    </source>
</reference>
<keyword evidence="2" id="KW-0442">Lipid degradation</keyword>
<keyword evidence="5" id="KW-1185">Reference proteome</keyword>
<feature type="short sequence motif" description="DGA/G" evidence="2">
    <location>
        <begin position="178"/>
        <end position="180"/>
    </location>
</feature>
<accession>X5H4W6</accession>
<dbReference type="STRING" id="1286528.NHE_0826"/>
<dbReference type="GO" id="GO:0016042">
    <property type="term" value="P:lipid catabolic process"/>
    <property type="evidence" value="ECO:0007669"/>
    <property type="project" value="UniProtKB-UniRule"/>
</dbReference>
<keyword evidence="2" id="KW-0378">Hydrolase</keyword>
<evidence type="ECO:0000313" key="5">
    <source>
        <dbReference type="Proteomes" id="UP000023755"/>
    </source>
</evidence>
<dbReference type="AlphaFoldDB" id="X5H4W6"/>
<protein>
    <submittedName>
        <fullName evidence="4">Patatin-like phospholipase family protein</fullName>
    </submittedName>
</protein>
<keyword evidence="1 2" id="KW-0443">Lipid metabolism</keyword>
<evidence type="ECO:0000256" key="1">
    <source>
        <dbReference type="ARBA" id="ARBA00023098"/>
    </source>
</evidence>
<feature type="active site" description="Nucleophile" evidence="2">
    <location>
        <position position="41"/>
    </location>
</feature>
<gene>
    <name evidence="4" type="ORF">NHE_0826</name>
</gene>
<feature type="active site" description="Proton acceptor" evidence="2">
    <location>
        <position position="178"/>
    </location>
</feature>
<feature type="short sequence motif" description="GXSXG" evidence="2">
    <location>
        <begin position="39"/>
        <end position="43"/>
    </location>
</feature>
<dbReference type="Pfam" id="PF01734">
    <property type="entry name" value="Patatin"/>
    <property type="match status" value="1"/>
</dbReference>
<proteinExistence type="predicted"/>
<dbReference type="EMBL" id="CP007481">
    <property type="protein sequence ID" value="AHX11748.1"/>
    <property type="molecule type" value="Genomic_DNA"/>
</dbReference>
<dbReference type="PROSITE" id="PS51635">
    <property type="entry name" value="PNPLA"/>
    <property type="match status" value="1"/>
</dbReference>
<dbReference type="Gene3D" id="3.40.1090.10">
    <property type="entry name" value="Cytosolic phospholipase A2 catalytic domain"/>
    <property type="match status" value="1"/>
</dbReference>
<comment type="caution">
    <text evidence="2">Lacks conserved residue(s) required for the propagation of feature annotation.</text>
</comment>
<dbReference type="Proteomes" id="UP000023755">
    <property type="component" value="Chromosome"/>
</dbReference>
<dbReference type="GO" id="GO:0016787">
    <property type="term" value="F:hydrolase activity"/>
    <property type="evidence" value="ECO:0007669"/>
    <property type="project" value="UniProtKB-UniRule"/>
</dbReference>
<dbReference type="SUPFAM" id="SSF52151">
    <property type="entry name" value="FabD/lysophospholipase-like"/>
    <property type="match status" value="1"/>
</dbReference>
<evidence type="ECO:0000259" key="3">
    <source>
        <dbReference type="PROSITE" id="PS51635"/>
    </source>
</evidence>